<dbReference type="InterPro" id="IPR040458">
    <property type="entry name" value="Vid27"/>
</dbReference>
<evidence type="ECO:0000256" key="1">
    <source>
        <dbReference type="SAM" id="MobiDB-lite"/>
    </source>
</evidence>
<dbReference type="OMA" id="SPSARWI"/>
<dbReference type="GO" id="GO:0005634">
    <property type="term" value="C:nucleus"/>
    <property type="evidence" value="ECO:0007669"/>
    <property type="project" value="TreeGrafter"/>
</dbReference>
<evidence type="ECO:0000313" key="5">
    <source>
        <dbReference type="Proteomes" id="UP000001876"/>
    </source>
</evidence>
<dbReference type="GeneID" id="9690032"/>
<feature type="region of interest" description="Disordered" evidence="1">
    <location>
        <begin position="43"/>
        <end position="84"/>
    </location>
</feature>
<dbReference type="AlphaFoldDB" id="C1N9C0"/>
<feature type="domain" description="Vacuolar import/degradation Vid27 C-terminal" evidence="2">
    <location>
        <begin position="96"/>
        <end position="413"/>
    </location>
</feature>
<organism evidence="5">
    <name type="scientific">Micromonas pusilla (strain CCMP1545)</name>
    <name type="common">Picoplanktonic green alga</name>
    <dbReference type="NCBI Taxonomy" id="564608"/>
    <lineage>
        <taxon>Eukaryota</taxon>
        <taxon>Viridiplantae</taxon>
        <taxon>Chlorophyta</taxon>
        <taxon>Mamiellophyceae</taxon>
        <taxon>Mamiellales</taxon>
        <taxon>Mamiellaceae</taxon>
        <taxon>Micromonas</taxon>
    </lineage>
</organism>
<name>C1N9C0_MICPC</name>
<feature type="domain" description="DUF7135" evidence="3">
    <location>
        <begin position="2"/>
        <end position="34"/>
    </location>
</feature>
<evidence type="ECO:0000259" key="2">
    <source>
        <dbReference type="Pfam" id="PF08553"/>
    </source>
</evidence>
<reference evidence="4 5" key="1">
    <citation type="journal article" date="2009" name="Science">
        <title>Green evolution and dynamic adaptations revealed by genomes of the marine picoeukaryotes Micromonas.</title>
        <authorList>
            <person name="Worden A.Z."/>
            <person name="Lee J.H."/>
            <person name="Mock T."/>
            <person name="Rouze P."/>
            <person name="Simmons M.P."/>
            <person name="Aerts A.L."/>
            <person name="Allen A.E."/>
            <person name="Cuvelier M.L."/>
            <person name="Derelle E."/>
            <person name="Everett M.V."/>
            <person name="Foulon E."/>
            <person name="Grimwood J."/>
            <person name="Gundlach H."/>
            <person name="Henrissat B."/>
            <person name="Napoli C."/>
            <person name="McDonald S.M."/>
            <person name="Parker M.S."/>
            <person name="Rombauts S."/>
            <person name="Salamov A."/>
            <person name="Von Dassow P."/>
            <person name="Badger J.H."/>
            <person name="Coutinho P.M."/>
            <person name="Demir E."/>
            <person name="Dubchak I."/>
            <person name="Gentemann C."/>
            <person name="Eikrem W."/>
            <person name="Gready J.E."/>
            <person name="John U."/>
            <person name="Lanier W."/>
            <person name="Lindquist E.A."/>
            <person name="Lucas S."/>
            <person name="Mayer K.F."/>
            <person name="Moreau H."/>
            <person name="Not F."/>
            <person name="Otillar R."/>
            <person name="Panaud O."/>
            <person name="Pangilinan J."/>
            <person name="Paulsen I."/>
            <person name="Piegu B."/>
            <person name="Poliakov A."/>
            <person name="Robbens S."/>
            <person name="Schmutz J."/>
            <person name="Toulza E."/>
            <person name="Wyss T."/>
            <person name="Zelensky A."/>
            <person name="Zhou K."/>
            <person name="Armbrust E.V."/>
            <person name="Bhattacharya D."/>
            <person name="Goodenough U.W."/>
            <person name="Van de Peer Y."/>
            <person name="Grigoriev I.V."/>
        </authorList>
    </citation>
    <scope>NUCLEOTIDE SEQUENCE [LARGE SCALE GENOMIC DNA]</scope>
    <source>
        <strain evidence="4 5">CCMP1545</strain>
    </source>
</reference>
<protein>
    <submittedName>
        <fullName evidence="4">Predicted protein</fullName>
    </submittedName>
</protein>
<dbReference type="EMBL" id="GG663751">
    <property type="protein sequence ID" value="EEH51333.1"/>
    <property type="molecule type" value="Genomic_DNA"/>
</dbReference>
<evidence type="ECO:0000313" key="4">
    <source>
        <dbReference type="EMBL" id="EEH51333.1"/>
    </source>
</evidence>
<evidence type="ECO:0000259" key="3">
    <source>
        <dbReference type="Pfam" id="PF23581"/>
    </source>
</evidence>
<dbReference type="InterPro" id="IPR055559">
    <property type="entry name" value="CYPRO4_DUF7135"/>
</dbReference>
<dbReference type="InterPro" id="IPR013863">
    <property type="entry name" value="VID27_C"/>
</dbReference>
<dbReference type="PANTHER" id="PTHR31913:SF0">
    <property type="entry name" value="VACUOLAR IMPORT AND DEGRADATION PROTEIN 27"/>
    <property type="match status" value="1"/>
</dbReference>
<accession>C1N9C0</accession>
<dbReference type="Proteomes" id="UP000001876">
    <property type="component" value="Unassembled WGS sequence"/>
</dbReference>
<dbReference type="Gene3D" id="2.130.10.10">
    <property type="entry name" value="YVTN repeat-like/Quinoprotein amine dehydrogenase"/>
    <property type="match status" value="1"/>
</dbReference>
<dbReference type="PANTHER" id="PTHR31913">
    <property type="entry name" value="VACUOLAR IMPORT AND DEGRADATION PROTEIN 27"/>
    <property type="match status" value="1"/>
</dbReference>
<dbReference type="Pfam" id="PF08553">
    <property type="entry name" value="VID27"/>
    <property type="match status" value="1"/>
</dbReference>
<dbReference type="eggNOG" id="KOG2395">
    <property type="taxonomic scope" value="Eukaryota"/>
</dbReference>
<sequence length="424" mass="45799">DATYRAFVSRYKDALFENRHGVRSTEENRAAVFGDVYASWASGEDHPDANDENVENADPRRRGHARSSPLSATPERKTRASPAFSASNARLVRMGALDNSFLVRDDAVEVFRNAADGALTAAGVSVSLKNLNITPTKAILADAERTMLLLSPLEGAPGGRSDRVYQMDLETEKIVREWSCVKDGASAPMLDVACDTKSAQLEGGRGTFVGVDANRLVRWDARVGGDARSVVQETTFERGASASPLRYVSGHDFARGAKFSCVATTGDGDVVVGADDGKIRLYASGGGFRQAKTSFPGLGGAITAIDVTYDGKWVLATTDTCLVLLHTCFRDDRTGELTNGFKRRAGEKIAAPRLLKLKPEDVARMGQGAGIAAKFTRGKFTWVTERGGAPERWIVASCGVHSVVYNFRKVKARSILHWSPFNCN</sequence>
<keyword evidence="5" id="KW-1185">Reference proteome</keyword>
<dbReference type="Pfam" id="PF23581">
    <property type="entry name" value="DUF7135"/>
    <property type="match status" value="1"/>
</dbReference>
<gene>
    <name evidence="4" type="ORF">MICPUCDRAFT_23437</name>
</gene>
<dbReference type="GO" id="GO:0005737">
    <property type="term" value="C:cytoplasm"/>
    <property type="evidence" value="ECO:0007669"/>
    <property type="project" value="TreeGrafter"/>
</dbReference>
<proteinExistence type="predicted"/>
<dbReference type="RefSeq" id="XP_003064428.1">
    <property type="nucleotide sequence ID" value="XM_003064382.1"/>
</dbReference>
<dbReference type="InterPro" id="IPR015943">
    <property type="entry name" value="WD40/YVTN_repeat-like_dom_sf"/>
</dbReference>
<feature type="non-terminal residue" evidence="4">
    <location>
        <position position="1"/>
    </location>
</feature>
<dbReference type="SUPFAM" id="SSF63829">
    <property type="entry name" value="Calcium-dependent phosphotriesterase"/>
    <property type="match status" value="1"/>
</dbReference>
<dbReference type="STRING" id="564608.C1N9C0"/>
<dbReference type="OrthoDB" id="10251113at2759"/>
<dbReference type="KEGG" id="mpp:MICPUCDRAFT_23437"/>